<organism evidence="3 4">
    <name type="scientific">Lunasporangiospora selenospora</name>
    <dbReference type="NCBI Taxonomy" id="979761"/>
    <lineage>
        <taxon>Eukaryota</taxon>
        <taxon>Fungi</taxon>
        <taxon>Fungi incertae sedis</taxon>
        <taxon>Mucoromycota</taxon>
        <taxon>Mortierellomycotina</taxon>
        <taxon>Mortierellomycetes</taxon>
        <taxon>Mortierellales</taxon>
        <taxon>Mortierellaceae</taxon>
        <taxon>Lunasporangiospora</taxon>
    </lineage>
</organism>
<feature type="region of interest" description="Disordered" evidence="1">
    <location>
        <begin position="53"/>
        <end position="118"/>
    </location>
</feature>
<reference evidence="3" key="1">
    <citation type="journal article" date="2020" name="Fungal Divers.">
        <title>Resolving the Mortierellaceae phylogeny through synthesis of multi-gene phylogenetics and phylogenomics.</title>
        <authorList>
            <person name="Vandepol N."/>
            <person name="Liber J."/>
            <person name="Desiro A."/>
            <person name="Na H."/>
            <person name="Kennedy M."/>
            <person name="Barry K."/>
            <person name="Grigoriev I.V."/>
            <person name="Miller A.N."/>
            <person name="O'Donnell K."/>
            <person name="Stajich J.E."/>
            <person name="Bonito G."/>
        </authorList>
    </citation>
    <scope>NUCLEOTIDE SEQUENCE</scope>
    <source>
        <strain evidence="3">KOD1015</strain>
    </source>
</reference>
<feature type="compositionally biased region" description="Polar residues" evidence="1">
    <location>
        <begin position="53"/>
        <end position="69"/>
    </location>
</feature>
<accession>A0A9P6FQ73</accession>
<dbReference type="InterPro" id="IPR013761">
    <property type="entry name" value="SAM/pointed_sf"/>
</dbReference>
<comment type="caution">
    <text evidence="3">The sequence shown here is derived from an EMBL/GenBank/DDBJ whole genome shotgun (WGS) entry which is preliminary data.</text>
</comment>
<protein>
    <recommendedName>
        <fullName evidence="5">SAM domain-containing protein</fullName>
    </recommendedName>
</protein>
<feature type="compositionally biased region" description="Low complexity" evidence="1">
    <location>
        <begin position="84"/>
        <end position="98"/>
    </location>
</feature>
<name>A0A9P6FQ73_9FUNG</name>
<evidence type="ECO:0000256" key="2">
    <source>
        <dbReference type="SAM" id="Phobius"/>
    </source>
</evidence>
<evidence type="ECO:0000313" key="4">
    <source>
        <dbReference type="Proteomes" id="UP000780801"/>
    </source>
</evidence>
<keyword evidence="2" id="KW-1133">Transmembrane helix</keyword>
<dbReference type="SUPFAM" id="SSF47769">
    <property type="entry name" value="SAM/Pointed domain"/>
    <property type="match status" value="1"/>
</dbReference>
<gene>
    <name evidence="3" type="ORF">BGW38_003732</name>
</gene>
<evidence type="ECO:0000313" key="3">
    <source>
        <dbReference type="EMBL" id="KAF9579843.1"/>
    </source>
</evidence>
<evidence type="ECO:0008006" key="5">
    <source>
        <dbReference type="Google" id="ProtNLM"/>
    </source>
</evidence>
<dbReference type="Gene3D" id="1.10.150.50">
    <property type="entry name" value="Transcription Factor, Ets-1"/>
    <property type="match status" value="1"/>
</dbReference>
<feature type="compositionally biased region" description="Basic and acidic residues" evidence="1">
    <location>
        <begin position="240"/>
        <end position="250"/>
    </location>
</feature>
<proteinExistence type="predicted"/>
<sequence>MDHADPILTSTTYFRKVNVPLEYPPTSAAATKAYVYPPPMSPSDEYFQTSLAQQMPASPPSGSTIAATQPISIPNRPPNRRRSSASIRNSLPSNISSLPSPPVSPWKPVSGPKPLTRSATMVVDATPYPDLPKDVREWTSTHVAEYLGYSLRFYPRAITEDLGRYVRQSACLTGAQFIDLKEEDLERMEINLKWRTMIMKAVGMLRRETMRASTIHPMRWEDGFDPAKDTSPSGWSSVESFHDDHDHDEVSSSVHHSTSASASAFTEKTIITAMPMPMDLPQDTRHTIVAADLQDLRLELVQDLTQILHSWKQDHEARLRKEVAARSASSLGFMEGVVIGGLIVAFMMRFSR</sequence>
<feature type="region of interest" description="Disordered" evidence="1">
    <location>
        <begin position="222"/>
        <end position="259"/>
    </location>
</feature>
<keyword evidence="2" id="KW-0472">Membrane</keyword>
<keyword evidence="4" id="KW-1185">Reference proteome</keyword>
<evidence type="ECO:0000256" key="1">
    <source>
        <dbReference type="SAM" id="MobiDB-lite"/>
    </source>
</evidence>
<dbReference type="AlphaFoldDB" id="A0A9P6FQ73"/>
<dbReference type="OrthoDB" id="2425321at2759"/>
<dbReference type="Proteomes" id="UP000780801">
    <property type="component" value="Unassembled WGS sequence"/>
</dbReference>
<keyword evidence="2" id="KW-0812">Transmembrane</keyword>
<feature type="transmembrane region" description="Helical" evidence="2">
    <location>
        <begin position="328"/>
        <end position="348"/>
    </location>
</feature>
<dbReference type="EMBL" id="JAABOA010002456">
    <property type="protein sequence ID" value="KAF9579843.1"/>
    <property type="molecule type" value="Genomic_DNA"/>
</dbReference>